<dbReference type="Proteomes" id="UP000606044">
    <property type="component" value="Unassembled WGS sequence"/>
</dbReference>
<dbReference type="AlphaFoldDB" id="A0A917C2S1"/>
<feature type="domain" description="AMP-dependent synthetase/ligase" evidence="1">
    <location>
        <begin position="19"/>
        <end position="407"/>
    </location>
</feature>
<evidence type="ECO:0000313" key="4">
    <source>
        <dbReference type="Proteomes" id="UP000606044"/>
    </source>
</evidence>
<dbReference type="GO" id="GO:0016878">
    <property type="term" value="F:acid-thiol ligase activity"/>
    <property type="evidence" value="ECO:0007669"/>
    <property type="project" value="UniProtKB-ARBA"/>
</dbReference>
<proteinExistence type="predicted"/>
<dbReference type="InterPro" id="IPR045851">
    <property type="entry name" value="AMP-bd_C_sf"/>
</dbReference>
<evidence type="ECO:0000259" key="1">
    <source>
        <dbReference type="Pfam" id="PF00501"/>
    </source>
</evidence>
<dbReference type="InterPro" id="IPR000873">
    <property type="entry name" value="AMP-dep_synth/lig_dom"/>
</dbReference>
<dbReference type="PROSITE" id="PS00455">
    <property type="entry name" value="AMP_BINDING"/>
    <property type="match status" value="1"/>
</dbReference>
<organism evidence="3 4">
    <name type="scientific">Azorhizobium oxalatiphilum</name>
    <dbReference type="NCBI Taxonomy" id="980631"/>
    <lineage>
        <taxon>Bacteria</taxon>
        <taxon>Pseudomonadati</taxon>
        <taxon>Pseudomonadota</taxon>
        <taxon>Alphaproteobacteria</taxon>
        <taxon>Hyphomicrobiales</taxon>
        <taxon>Xanthobacteraceae</taxon>
        <taxon>Azorhizobium</taxon>
    </lineage>
</organism>
<dbReference type="InterPro" id="IPR042099">
    <property type="entry name" value="ANL_N_sf"/>
</dbReference>
<accession>A0A917C2S1</accession>
<dbReference type="InterPro" id="IPR020845">
    <property type="entry name" value="AMP-binding_CS"/>
</dbReference>
<dbReference type="InterPro" id="IPR050237">
    <property type="entry name" value="ATP-dep_AMP-bd_enzyme"/>
</dbReference>
<dbReference type="PANTHER" id="PTHR43767">
    <property type="entry name" value="LONG-CHAIN-FATTY-ACID--COA LIGASE"/>
    <property type="match status" value="1"/>
</dbReference>
<protein>
    <submittedName>
        <fullName evidence="3">Dicarboxylate--CoA ligase PimA</fullName>
    </submittedName>
</protein>
<gene>
    <name evidence="3" type="ORF">GCM10007301_31340</name>
</gene>
<evidence type="ECO:0000313" key="3">
    <source>
        <dbReference type="EMBL" id="GGF69411.1"/>
    </source>
</evidence>
<dbReference type="EMBL" id="BMCT01000004">
    <property type="protein sequence ID" value="GGF69411.1"/>
    <property type="molecule type" value="Genomic_DNA"/>
</dbReference>
<keyword evidence="3" id="KW-0436">Ligase</keyword>
<evidence type="ECO:0000259" key="2">
    <source>
        <dbReference type="Pfam" id="PF13193"/>
    </source>
</evidence>
<dbReference type="Gene3D" id="3.40.50.12780">
    <property type="entry name" value="N-terminal domain of ligase-like"/>
    <property type="match status" value="1"/>
</dbReference>
<dbReference type="Pfam" id="PF00501">
    <property type="entry name" value="AMP-binding"/>
    <property type="match status" value="1"/>
</dbReference>
<dbReference type="CDD" id="cd05936">
    <property type="entry name" value="FC-FACS_FadD_like"/>
    <property type="match status" value="1"/>
</dbReference>
<dbReference type="InterPro" id="IPR025110">
    <property type="entry name" value="AMP-bd_C"/>
</dbReference>
<dbReference type="PANTHER" id="PTHR43767:SF1">
    <property type="entry name" value="NONRIBOSOMAL PEPTIDE SYNTHASE PES1 (EUROFUNG)-RELATED"/>
    <property type="match status" value="1"/>
</dbReference>
<reference evidence="3" key="1">
    <citation type="journal article" date="2014" name="Int. J. Syst. Evol. Microbiol.">
        <title>Complete genome sequence of Corynebacterium casei LMG S-19264T (=DSM 44701T), isolated from a smear-ripened cheese.</title>
        <authorList>
            <consortium name="US DOE Joint Genome Institute (JGI-PGF)"/>
            <person name="Walter F."/>
            <person name="Albersmeier A."/>
            <person name="Kalinowski J."/>
            <person name="Ruckert C."/>
        </authorList>
    </citation>
    <scope>NUCLEOTIDE SEQUENCE</scope>
    <source>
        <strain evidence="3">CCM 7897</strain>
    </source>
</reference>
<comment type="caution">
    <text evidence="3">The sequence shown here is derived from an EMBL/GenBank/DDBJ whole genome shotgun (WGS) entry which is preliminary data.</text>
</comment>
<dbReference type="Pfam" id="PF13193">
    <property type="entry name" value="AMP-binding_C"/>
    <property type="match status" value="1"/>
</dbReference>
<dbReference type="Gene3D" id="3.30.300.30">
    <property type="match status" value="1"/>
</dbReference>
<dbReference type="SUPFAM" id="SSF56801">
    <property type="entry name" value="Acetyl-CoA synthetase-like"/>
    <property type="match status" value="1"/>
</dbReference>
<name>A0A917C2S1_9HYPH</name>
<reference evidence="3" key="2">
    <citation type="submission" date="2020-09" db="EMBL/GenBank/DDBJ databases">
        <authorList>
            <person name="Sun Q."/>
            <person name="Sedlacek I."/>
        </authorList>
    </citation>
    <scope>NUCLEOTIDE SEQUENCE</scope>
    <source>
        <strain evidence="3">CCM 7897</strain>
    </source>
</reference>
<feature type="domain" description="AMP-binding enzyme C-terminal" evidence="2">
    <location>
        <begin position="458"/>
        <end position="532"/>
    </location>
</feature>
<dbReference type="RefSeq" id="WP_188580202.1">
    <property type="nucleotide sequence ID" value="NZ_BMCT01000004.1"/>
</dbReference>
<sequence length="549" mass="59347">MLQRLDHTSAASPLTDLLDASVAAHGALPALNFLGRRWTYSELGDLVTRTAAGLQRLGVIKGTRVGICMPNTPYSVIFYFAILKAGGTVVNFSPLYVERELKHQIRDSGTSIMVVPDLKIIHSRVAAVADESGLAKIIVCPFAGILSPLKGLLFNLFKRKDKAVYDLADGRHVAYKAILADVPTLRPVAVDPDRDVAVLQYTGGTTGIPKGAMLSHANIAANARQVIDHVDCLGIGCERVLGVLPLFHVFAMTTVMNIPIAIGAEIILVPRFQLQDLLKTIVATRPTVFPGVPTIYGAINNAADLSQYDLSSLNICISGGAPLPVEVRHRFEALAGCKLVEGYGLSETSPVLTANPPNGTIKDGSVGLPVPGTKLEIRSLEDPSRILGTGEKGEVCARGPQVMLGYWMRPEETAQVFVDGAFRTGDVGYVDPDGYLFLVDRIKDVILCGGFNVYPRIIEEALYLHDAVSEAVVIGVNDKYRGQAPKAFVTLREGHAASPEDLKHFLTEQVSKVEMPKDIEIRESLPRTLVGKLSKKELIEEEARKHPPA</sequence>
<keyword evidence="4" id="KW-1185">Reference proteome</keyword>